<organism evidence="1 2">
    <name type="scientific">Russula earlei</name>
    <dbReference type="NCBI Taxonomy" id="71964"/>
    <lineage>
        <taxon>Eukaryota</taxon>
        <taxon>Fungi</taxon>
        <taxon>Dikarya</taxon>
        <taxon>Basidiomycota</taxon>
        <taxon>Agaricomycotina</taxon>
        <taxon>Agaricomycetes</taxon>
        <taxon>Russulales</taxon>
        <taxon>Russulaceae</taxon>
        <taxon>Russula</taxon>
    </lineage>
</organism>
<dbReference type="EMBL" id="JAGFNK010000165">
    <property type="protein sequence ID" value="KAI9462668.1"/>
    <property type="molecule type" value="Genomic_DNA"/>
</dbReference>
<keyword evidence="2" id="KW-1185">Reference proteome</keyword>
<reference evidence="1" key="1">
    <citation type="submission" date="2021-03" db="EMBL/GenBank/DDBJ databases">
        <title>Evolutionary priming and transition to the ectomycorrhizal habit in an iconic lineage of mushroom-forming fungi: is preadaptation a requirement?</title>
        <authorList>
            <consortium name="DOE Joint Genome Institute"/>
            <person name="Looney B.P."/>
            <person name="Miyauchi S."/>
            <person name="Morin E."/>
            <person name="Drula E."/>
            <person name="Courty P.E."/>
            <person name="Chicoki N."/>
            <person name="Fauchery L."/>
            <person name="Kohler A."/>
            <person name="Kuo A."/>
            <person name="LaButti K."/>
            <person name="Pangilinan J."/>
            <person name="Lipzen A."/>
            <person name="Riley R."/>
            <person name="Andreopoulos W."/>
            <person name="He G."/>
            <person name="Johnson J."/>
            <person name="Barry K.W."/>
            <person name="Grigoriev I.V."/>
            <person name="Nagy L."/>
            <person name="Hibbett D."/>
            <person name="Henrissat B."/>
            <person name="Matheny P.B."/>
            <person name="Labbe J."/>
            <person name="Martin A.F."/>
        </authorList>
    </citation>
    <scope>NUCLEOTIDE SEQUENCE</scope>
    <source>
        <strain evidence="1">BPL698</strain>
    </source>
</reference>
<gene>
    <name evidence="1" type="ORF">F5148DRAFT_212707</name>
</gene>
<dbReference type="Proteomes" id="UP001207468">
    <property type="component" value="Unassembled WGS sequence"/>
</dbReference>
<evidence type="ECO:0000313" key="1">
    <source>
        <dbReference type="EMBL" id="KAI9462668.1"/>
    </source>
</evidence>
<comment type="caution">
    <text evidence="1">The sequence shown here is derived from an EMBL/GenBank/DDBJ whole genome shotgun (WGS) entry which is preliminary data.</text>
</comment>
<evidence type="ECO:0000313" key="2">
    <source>
        <dbReference type="Proteomes" id="UP001207468"/>
    </source>
</evidence>
<sequence>MSGTANQHDPERGLDGQNHPSGSDETRRYPRESHGERNDFDDSANDLWSLYGREARSHDEARIHTLKDDMDGVLIFAGLFSSVLSAFALPKIQDLTVNPLEQSVYYQQQTVRLLAQVSQQIASIGTPTSINPTIPPPFPTFHPSASDRRVNIVWLVSLVCSLSAALLATLVQQWVRAYMRVFQQSSKPLKTARIRLFLFEGVKFLPVVAEAVPALVHVSLILFLWGLGDVIKHIDTMVYITTIVPIAINGFFYFFFVIAPIWNPQSPFRTPFSAFLWYLIQIIRILYHRLFNPREKVPWPTSLETRQEEFAMKPTEDRKERDVRGVQWLVDNINGSNETEAFVLAIPGSFNQEWGQHVWNAVVGVDTPSTDVPVRTDPGRPYLSKGSTIHDLCRCVQYLFESYNNEGGSVKEEARRLRLHGCVETAASLVCCTDVKLESFGEVGKLLSELGHNERIHEPSTIRSNPSFTIRWTCLSLVATWKMVRSNRLQQLAKFAVNGIAHFKSYYGVPDPAALESAQIIDEHLKNAWKHVEDLRLAFEPWGSNRTDEEVREILNIRKETISKLELIAGEVDGMEGVDWRISLLQDAMDESTHKLTRHLPGVFFDRLKLPGPVLISEAFDFPLVETSPVPPQLIFPGQQVQSLYTLGRRLRDIVE</sequence>
<proteinExistence type="predicted"/>
<name>A0ACC0U4T4_9AGAM</name>
<protein>
    <submittedName>
        <fullName evidence="1">Uncharacterized protein</fullName>
    </submittedName>
</protein>
<accession>A0ACC0U4T4</accession>